<comment type="similarity">
    <text evidence="2 7">Belongs to the glycosyl hydrolase 27 family.</text>
</comment>
<feature type="signal peptide" evidence="9">
    <location>
        <begin position="1"/>
        <end position="30"/>
    </location>
</feature>
<name>A0AAD3DDT8_9CHLO</name>
<feature type="chain" id="PRO_5042087205" description="Alpha-galactosidase" evidence="9">
    <location>
        <begin position="31"/>
        <end position="665"/>
    </location>
</feature>
<organism evidence="11 12">
    <name type="scientific">Astrephomene gubernaculifera</name>
    <dbReference type="NCBI Taxonomy" id="47775"/>
    <lineage>
        <taxon>Eukaryota</taxon>
        <taxon>Viridiplantae</taxon>
        <taxon>Chlorophyta</taxon>
        <taxon>core chlorophytes</taxon>
        <taxon>Chlorophyceae</taxon>
        <taxon>CS clade</taxon>
        <taxon>Chlamydomonadales</taxon>
        <taxon>Astrephomenaceae</taxon>
        <taxon>Astrephomene</taxon>
    </lineage>
</organism>
<dbReference type="EMBL" id="BMAR01000001">
    <property type="protein sequence ID" value="GFR39915.1"/>
    <property type="molecule type" value="Genomic_DNA"/>
</dbReference>
<gene>
    <name evidence="11" type="ORF">Agub_g421</name>
</gene>
<evidence type="ECO:0000256" key="4">
    <source>
        <dbReference type="ARBA" id="ARBA00022729"/>
    </source>
</evidence>
<keyword evidence="12" id="KW-1185">Reference proteome</keyword>
<feature type="non-terminal residue" evidence="11">
    <location>
        <position position="1"/>
    </location>
</feature>
<dbReference type="Pfam" id="PF17801">
    <property type="entry name" value="Melibiase_C"/>
    <property type="match status" value="1"/>
</dbReference>
<feature type="compositionally biased region" description="Low complexity" evidence="8">
    <location>
        <begin position="362"/>
        <end position="389"/>
    </location>
</feature>
<sequence length="665" mass="71672">MMALGALGLQLTKLVSLFSLLLCAASIASALDNGVGKTPAMGWNSWNYFRCNINETIIKQVADAIVSSGLKDAGYTYVNIDDCWMEKRDPATGRIQPFKDKFPSGMKALGDYIHGLGLKFGIYSDTGNHTCEGYPGSWGYEKLDAATYAEWGVDYLKYDYCGMEGVTEPVRASYERMRDALAATGRPVLFSLCSWGSGQPWQWGKQVGNSWRTGIDVFAVWDAAQARALQLPSFLQPILGAVRQTQALAPYAGPGGFNDPDMLVVGLEGMYPYGIVQECPEHVRGCKPGMYISRDRWGKVGGLTQTEQRTHFSFWCMMAAPLILGNDPRVMSKATLQILLAREVLAVNQDALGAQGKPVWTGSSKSSKGSSSNSSKSRSSSSKGGSSSGAPGHEEEQHDLEIWAKPLADGRTALMLVNLGDRAADISTLFSRDLPSESGRWAREVPHSDPTCKDKHAQCGDWAAAGECKRNEGFMLDACPLSCPDGCPHPVDPPGPKATALVRDLWLEEDVGVFTGRFTALKVEPHEARLVTLKWMEPADAAALSSSLDFGPRALAASVRAAAEALGLGAAPGEGGQQAAGGRKGADKGEQLRETEGKPCVGWQKWIVEWRRCGACLAMRAGCLWPRQPSSSAIPSAPSQSPPFLILHPILRLRPPSCRPCPSTP</sequence>
<evidence type="ECO:0000256" key="1">
    <source>
        <dbReference type="ARBA" id="ARBA00001255"/>
    </source>
</evidence>
<dbReference type="PROSITE" id="PS51670">
    <property type="entry name" value="SHKT"/>
    <property type="match status" value="1"/>
</dbReference>
<evidence type="ECO:0000256" key="3">
    <source>
        <dbReference type="ARBA" id="ARBA00012755"/>
    </source>
</evidence>
<keyword evidence="4 9" id="KW-0732">Signal</keyword>
<evidence type="ECO:0000313" key="11">
    <source>
        <dbReference type="EMBL" id="GFR39915.1"/>
    </source>
</evidence>
<dbReference type="Gene3D" id="3.20.20.70">
    <property type="entry name" value="Aldolase class I"/>
    <property type="match status" value="1"/>
</dbReference>
<dbReference type="SMART" id="SM00254">
    <property type="entry name" value="ShKT"/>
    <property type="match status" value="1"/>
</dbReference>
<keyword evidence="6 7" id="KW-0326">Glycosidase</keyword>
<dbReference type="InterPro" id="IPR002241">
    <property type="entry name" value="Glyco_hydro_27"/>
</dbReference>
<dbReference type="Gene3D" id="2.60.40.1180">
    <property type="entry name" value="Golgi alpha-mannosidase II"/>
    <property type="match status" value="2"/>
</dbReference>
<dbReference type="InterPro" id="IPR013780">
    <property type="entry name" value="Glyco_hydro_b"/>
</dbReference>
<feature type="compositionally biased region" description="Basic and acidic residues" evidence="8">
    <location>
        <begin position="584"/>
        <end position="595"/>
    </location>
</feature>
<evidence type="ECO:0000313" key="12">
    <source>
        <dbReference type="Proteomes" id="UP001054857"/>
    </source>
</evidence>
<reference evidence="11 12" key="1">
    <citation type="journal article" date="2021" name="Sci. Rep.">
        <title>Genome sequencing of the multicellular alga Astrephomene provides insights into convergent evolution of germ-soma differentiation.</title>
        <authorList>
            <person name="Yamashita S."/>
            <person name="Yamamoto K."/>
            <person name="Matsuzaki R."/>
            <person name="Suzuki S."/>
            <person name="Yamaguchi H."/>
            <person name="Hirooka S."/>
            <person name="Minakuchi Y."/>
            <person name="Miyagishima S."/>
            <person name="Kawachi M."/>
            <person name="Toyoda A."/>
            <person name="Nozaki H."/>
        </authorList>
    </citation>
    <scope>NUCLEOTIDE SEQUENCE [LARGE SCALE GENOMIC DNA]</scope>
    <source>
        <strain evidence="11 12">NIES-4017</strain>
    </source>
</reference>
<evidence type="ECO:0000256" key="6">
    <source>
        <dbReference type="ARBA" id="ARBA00023295"/>
    </source>
</evidence>
<dbReference type="PANTHER" id="PTHR11452:SF75">
    <property type="entry name" value="ALPHA-GALACTOSIDASE MEL1"/>
    <property type="match status" value="1"/>
</dbReference>
<keyword evidence="7" id="KW-1015">Disulfide bond</keyword>
<dbReference type="PANTHER" id="PTHR11452">
    <property type="entry name" value="ALPHA-GALACTOSIDASE/ALPHA-N-ACETYLGALACTOSAMINIDASE"/>
    <property type="match status" value="1"/>
</dbReference>
<dbReference type="Proteomes" id="UP001054857">
    <property type="component" value="Unassembled WGS sequence"/>
</dbReference>
<dbReference type="InterPro" id="IPR003582">
    <property type="entry name" value="ShKT_dom"/>
</dbReference>
<dbReference type="InterPro" id="IPR000111">
    <property type="entry name" value="Glyco_hydro_27/36_CS"/>
</dbReference>
<dbReference type="GO" id="GO:0004557">
    <property type="term" value="F:alpha-galactosidase activity"/>
    <property type="evidence" value="ECO:0007669"/>
    <property type="project" value="UniProtKB-EC"/>
</dbReference>
<dbReference type="AlphaFoldDB" id="A0AAD3DDT8"/>
<comment type="caution">
    <text evidence="11">The sequence shown here is derived from an EMBL/GenBank/DDBJ whole genome shotgun (WGS) entry which is preliminary data.</text>
</comment>
<feature type="region of interest" description="Disordered" evidence="8">
    <location>
        <begin position="570"/>
        <end position="595"/>
    </location>
</feature>
<evidence type="ECO:0000256" key="8">
    <source>
        <dbReference type="SAM" id="MobiDB-lite"/>
    </source>
</evidence>
<evidence type="ECO:0000256" key="5">
    <source>
        <dbReference type="ARBA" id="ARBA00022801"/>
    </source>
</evidence>
<feature type="region of interest" description="Disordered" evidence="8">
    <location>
        <begin position="356"/>
        <end position="397"/>
    </location>
</feature>
<dbReference type="PRINTS" id="PR00740">
    <property type="entry name" value="GLHYDRLASE27"/>
</dbReference>
<evidence type="ECO:0000259" key="10">
    <source>
        <dbReference type="PROSITE" id="PS51670"/>
    </source>
</evidence>
<dbReference type="Pfam" id="PF16499">
    <property type="entry name" value="Melibiase_2"/>
    <property type="match status" value="2"/>
</dbReference>
<dbReference type="SUPFAM" id="SSF51445">
    <property type="entry name" value="(Trans)glycosidases"/>
    <property type="match status" value="1"/>
</dbReference>
<dbReference type="InterPro" id="IPR013785">
    <property type="entry name" value="Aldolase_TIM"/>
</dbReference>
<dbReference type="InterPro" id="IPR017853">
    <property type="entry name" value="GH"/>
</dbReference>
<feature type="compositionally biased region" description="Gly residues" evidence="8">
    <location>
        <begin position="570"/>
        <end position="583"/>
    </location>
</feature>
<dbReference type="PROSITE" id="PS00512">
    <property type="entry name" value="ALPHA_GALACTOSIDASE"/>
    <property type="match status" value="1"/>
</dbReference>
<proteinExistence type="inferred from homology"/>
<evidence type="ECO:0000256" key="2">
    <source>
        <dbReference type="ARBA" id="ARBA00009743"/>
    </source>
</evidence>
<dbReference type="CDD" id="cd14792">
    <property type="entry name" value="GH27"/>
    <property type="match status" value="1"/>
</dbReference>
<comment type="catalytic activity">
    <reaction evidence="1 7">
        <text>Hydrolysis of terminal, non-reducing alpha-D-galactose residues in alpha-D-galactosides, including galactose oligosaccharides, galactomannans and galactolipids.</text>
        <dbReference type="EC" id="3.2.1.22"/>
    </reaction>
</comment>
<dbReference type="EC" id="3.2.1.22" evidence="3 7"/>
<keyword evidence="5 7" id="KW-0378">Hydrolase</keyword>
<protein>
    <recommendedName>
        <fullName evidence="3 7">Alpha-galactosidase</fullName>
        <ecNumber evidence="3 7">3.2.1.22</ecNumber>
    </recommendedName>
    <alternativeName>
        <fullName evidence="7">Melibiase</fullName>
    </alternativeName>
</protein>
<dbReference type="Pfam" id="PF01549">
    <property type="entry name" value="ShK"/>
    <property type="match status" value="1"/>
</dbReference>
<evidence type="ECO:0000256" key="9">
    <source>
        <dbReference type="SAM" id="SignalP"/>
    </source>
</evidence>
<dbReference type="InterPro" id="IPR041233">
    <property type="entry name" value="Melibiase_C"/>
</dbReference>
<accession>A0AAD3DDT8</accession>
<dbReference type="GO" id="GO:0005975">
    <property type="term" value="P:carbohydrate metabolic process"/>
    <property type="evidence" value="ECO:0007669"/>
    <property type="project" value="InterPro"/>
</dbReference>
<feature type="domain" description="ShKT" evidence="10">
    <location>
        <begin position="452"/>
        <end position="487"/>
    </location>
</feature>
<evidence type="ECO:0000256" key="7">
    <source>
        <dbReference type="RuleBase" id="RU361168"/>
    </source>
</evidence>